<evidence type="ECO:0000313" key="1">
    <source>
        <dbReference type="EMBL" id="MDI9094341.1"/>
    </source>
</evidence>
<dbReference type="InterPro" id="IPR048188">
    <property type="entry name" value="YmfL-like"/>
</dbReference>
<evidence type="ECO:0000313" key="2">
    <source>
        <dbReference type="Proteomes" id="UP001159001"/>
    </source>
</evidence>
<proteinExistence type="predicted"/>
<dbReference type="GO" id="GO:0003677">
    <property type="term" value="F:DNA binding"/>
    <property type="evidence" value="ECO:0007669"/>
    <property type="project" value="InterPro"/>
</dbReference>
<dbReference type="InterPro" id="IPR009679">
    <property type="entry name" value="Phage_186_CII-like"/>
</dbReference>
<dbReference type="NCBIfam" id="NF041471">
    <property type="entry name" value="phage_reg_YmfL"/>
    <property type="match status" value="1"/>
</dbReference>
<comment type="caution">
    <text evidence="1">The sequence shown here is derived from an EMBL/GenBank/DDBJ whole genome shotgun (WGS) entry which is preliminary data.</text>
</comment>
<dbReference type="Proteomes" id="UP001159001">
    <property type="component" value="Unassembled WGS sequence"/>
</dbReference>
<dbReference type="Pfam" id="PF06892">
    <property type="entry name" value="Phage_CP76"/>
    <property type="match status" value="1"/>
</dbReference>
<reference evidence="1" key="1">
    <citation type="submission" date="2022-10" db="EMBL/GenBank/DDBJ databases">
        <title>Bacterial isolates recovered from the One Health project in Brazil.</title>
        <authorList>
            <person name="Valiatti T.B."/>
            <person name="Santos F."/>
            <person name="Cayo R."/>
            <person name="Gales A.C."/>
        </authorList>
    </citation>
    <scope>NUCLEOTIDE SEQUENCE</scope>
    <source>
        <strain evidence="1">PVR188</strain>
    </source>
</reference>
<dbReference type="EMBL" id="JAOWIN010000014">
    <property type="protein sequence ID" value="MDI9094341.1"/>
    <property type="molecule type" value="Genomic_DNA"/>
</dbReference>
<protein>
    <submittedName>
        <fullName evidence="1">Uncharacterized protein</fullName>
    </submittedName>
</protein>
<name>A0AAW6UMG7_PRORE</name>
<gene>
    <name evidence="1" type="ORF">OGX73_17095</name>
</gene>
<organism evidence="1 2">
    <name type="scientific">Providencia rettgeri</name>
    <dbReference type="NCBI Taxonomy" id="587"/>
    <lineage>
        <taxon>Bacteria</taxon>
        <taxon>Pseudomonadati</taxon>
        <taxon>Pseudomonadota</taxon>
        <taxon>Gammaproteobacteria</taxon>
        <taxon>Enterobacterales</taxon>
        <taxon>Morganellaceae</taxon>
        <taxon>Providencia</taxon>
    </lineage>
</organism>
<dbReference type="AlphaFoldDB" id="A0AAW6UMG7"/>
<accession>A0AAW6UMG7</accession>
<sequence>MCKQTLKEVVKEMCKAFSGGRSAMAAALGISETTFNNKLYEKNGCRFFENDELEAMEDLSGTRKLVEYHAARHDLLLREPVKAGDLSHIDLFEKKLSTDVRRGKVDQIIKQALEDGEITQDEANDIRKAHRKHMAARDEEVESIIILHTRVRNK</sequence>
<dbReference type="RefSeq" id="WP_336432418.1">
    <property type="nucleotide sequence ID" value="NZ_JAOWIN010000014.1"/>
</dbReference>